<keyword evidence="3" id="KW-1185">Reference proteome</keyword>
<accession>A2ENV2</accession>
<dbReference type="Pfam" id="PF01602">
    <property type="entry name" value="Adaptin_N"/>
    <property type="match status" value="1"/>
</dbReference>
<evidence type="ECO:0000313" key="3">
    <source>
        <dbReference type="Proteomes" id="UP000001542"/>
    </source>
</evidence>
<sequence length="513" mass="58272">MFDWILSPFFGKQNEEKPDASIFKKALELAEKALVVGNDQDRANAFSTLIKFSHSSPDLSFIGFSLTPLIASPNIRTRIIGFRAMSIFLSSTSPAVEMLPSVLRKSFQYDELLIPALRALTFIINPFVFHCLKKDIIEIATESNDVPRLLALHCVYLSYKQKPKYIKHLLPLLKRAIVHPALRYTASSILCEISYKDCSQLKQFISILLTEIPLATPHMFTKFSRFLQNFINFDPSTASLIEKPIFQYLNRNDDIISTCEAPFIITKLQNNAQMIQLIGKRLQTIILNETDYNYRAQVLWSLSLIYPEFTIDTVLLSGVANSEDNYTRSCAQRLRTVMTTDKVAAINEILKIIEKTCDASLFEFALNYVQPIGQTYVRVLLALGQLNSYYIQKKVANLILSISDQETQQLLLDELTETIAETPEDLVGNAMAQAIANWSGRDSDISILIPHSIGSRAVEDQIHLVNCAMQLWTRLQFKISKIVLFRLQFLTQSFDHEVRQLAGQLIDLDAIIE</sequence>
<feature type="domain" description="Clathrin/coatomer adaptor adaptin-like N-terminal" evidence="1">
    <location>
        <begin position="34"/>
        <end position="500"/>
    </location>
</feature>
<dbReference type="VEuPathDB" id="TrichDB:TVAG_216180"/>
<dbReference type="STRING" id="5722.A2ENV2"/>
<organism evidence="2 3">
    <name type="scientific">Trichomonas vaginalis (strain ATCC PRA-98 / G3)</name>
    <dbReference type="NCBI Taxonomy" id="412133"/>
    <lineage>
        <taxon>Eukaryota</taxon>
        <taxon>Metamonada</taxon>
        <taxon>Parabasalia</taxon>
        <taxon>Trichomonadida</taxon>
        <taxon>Trichomonadidae</taxon>
        <taxon>Trichomonas</taxon>
    </lineage>
</organism>
<dbReference type="InterPro" id="IPR016024">
    <property type="entry name" value="ARM-type_fold"/>
</dbReference>
<reference evidence="2" key="1">
    <citation type="submission" date="2006-10" db="EMBL/GenBank/DDBJ databases">
        <authorList>
            <person name="Amadeo P."/>
            <person name="Zhao Q."/>
            <person name="Wortman J."/>
            <person name="Fraser-Liggett C."/>
            <person name="Carlton J."/>
        </authorList>
    </citation>
    <scope>NUCLEOTIDE SEQUENCE</scope>
    <source>
        <strain evidence="2">G3</strain>
    </source>
</reference>
<gene>
    <name evidence="2" type="ORF">TVAG_216180</name>
</gene>
<proteinExistence type="predicted"/>
<dbReference type="Gene3D" id="1.25.10.10">
    <property type="entry name" value="Leucine-rich Repeat Variant"/>
    <property type="match status" value="1"/>
</dbReference>
<dbReference type="GO" id="GO:0030117">
    <property type="term" value="C:membrane coat"/>
    <property type="evidence" value="ECO:0007669"/>
    <property type="project" value="InterPro"/>
</dbReference>
<dbReference type="SUPFAM" id="SSF48371">
    <property type="entry name" value="ARM repeat"/>
    <property type="match status" value="1"/>
</dbReference>
<dbReference type="KEGG" id="tva:4763511"/>
<evidence type="ECO:0000259" key="1">
    <source>
        <dbReference type="Pfam" id="PF01602"/>
    </source>
</evidence>
<dbReference type="InterPro" id="IPR002553">
    <property type="entry name" value="Clathrin/coatomer_adapt-like_N"/>
</dbReference>
<dbReference type="InterPro" id="IPR011989">
    <property type="entry name" value="ARM-like"/>
</dbReference>
<dbReference type="VEuPathDB" id="TrichDB:TVAGG3_0249290"/>
<dbReference type="GO" id="GO:0006886">
    <property type="term" value="P:intracellular protein transport"/>
    <property type="evidence" value="ECO:0007669"/>
    <property type="project" value="InterPro"/>
</dbReference>
<dbReference type="GO" id="GO:0016192">
    <property type="term" value="P:vesicle-mediated transport"/>
    <property type="evidence" value="ECO:0007669"/>
    <property type="project" value="InterPro"/>
</dbReference>
<dbReference type="Proteomes" id="UP000001542">
    <property type="component" value="Unassembled WGS sequence"/>
</dbReference>
<dbReference type="SMR" id="A2ENV2"/>
<name>A2ENV2_TRIV3</name>
<dbReference type="OrthoDB" id="10590582at2759"/>
<evidence type="ECO:0000313" key="2">
    <source>
        <dbReference type="EMBL" id="EAY05642.1"/>
    </source>
</evidence>
<protein>
    <recommendedName>
        <fullName evidence="1">Clathrin/coatomer adaptor adaptin-like N-terminal domain-containing protein</fullName>
    </recommendedName>
</protein>
<dbReference type="AlphaFoldDB" id="A2ENV2"/>
<dbReference type="InParanoid" id="A2ENV2"/>
<dbReference type="RefSeq" id="XP_001317865.1">
    <property type="nucleotide sequence ID" value="XM_001317830.1"/>
</dbReference>
<reference evidence="2" key="2">
    <citation type="journal article" date="2007" name="Science">
        <title>Draft genome sequence of the sexually transmitted pathogen Trichomonas vaginalis.</title>
        <authorList>
            <person name="Carlton J.M."/>
            <person name="Hirt R.P."/>
            <person name="Silva J.C."/>
            <person name="Delcher A.L."/>
            <person name="Schatz M."/>
            <person name="Zhao Q."/>
            <person name="Wortman J.R."/>
            <person name="Bidwell S.L."/>
            <person name="Alsmark U.C.M."/>
            <person name="Besteiro S."/>
            <person name="Sicheritz-Ponten T."/>
            <person name="Noel C.J."/>
            <person name="Dacks J.B."/>
            <person name="Foster P.G."/>
            <person name="Simillion C."/>
            <person name="Van de Peer Y."/>
            <person name="Miranda-Saavedra D."/>
            <person name="Barton G.J."/>
            <person name="Westrop G.D."/>
            <person name="Mueller S."/>
            <person name="Dessi D."/>
            <person name="Fiori P.L."/>
            <person name="Ren Q."/>
            <person name="Paulsen I."/>
            <person name="Zhang H."/>
            <person name="Bastida-Corcuera F.D."/>
            <person name="Simoes-Barbosa A."/>
            <person name="Brown M.T."/>
            <person name="Hayes R.D."/>
            <person name="Mukherjee M."/>
            <person name="Okumura C.Y."/>
            <person name="Schneider R."/>
            <person name="Smith A.J."/>
            <person name="Vanacova S."/>
            <person name="Villalvazo M."/>
            <person name="Haas B.J."/>
            <person name="Pertea M."/>
            <person name="Feldblyum T.V."/>
            <person name="Utterback T.R."/>
            <person name="Shu C.L."/>
            <person name="Osoegawa K."/>
            <person name="de Jong P.J."/>
            <person name="Hrdy I."/>
            <person name="Horvathova L."/>
            <person name="Zubacova Z."/>
            <person name="Dolezal P."/>
            <person name="Malik S.B."/>
            <person name="Logsdon J.M. Jr."/>
            <person name="Henze K."/>
            <person name="Gupta A."/>
            <person name="Wang C.C."/>
            <person name="Dunne R.L."/>
            <person name="Upcroft J.A."/>
            <person name="Upcroft P."/>
            <person name="White O."/>
            <person name="Salzberg S.L."/>
            <person name="Tang P."/>
            <person name="Chiu C.-H."/>
            <person name="Lee Y.-S."/>
            <person name="Embley T.M."/>
            <person name="Coombs G.H."/>
            <person name="Mottram J.C."/>
            <person name="Tachezy J."/>
            <person name="Fraser-Liggett C.M."/>
            <person name="Johnson P.J."/>
        </authorList>
    </citation>
    <scope>NUCLEOTIDE SEQUENCE [LARGE SCALE GENOMIC DNA]</scope>
    <source>
        <strain evidence="2">G3</strain>
    </source>
</reference>
<dbReference type="EMBL" id="DS113443">
    <property type="protein sequence ID" value="EAY05642.1"/>
    <property type="molecule type" value="Genomic_DNA"/>
</dbReference>